<protein>
    <recommendedName>
        <fullName evidence="1">Amidohydrolase-related domain-containing protein</fullName>
    </recommendedName>
</protein>
<keyword evidence="3" id="KW-1185">Reference proteome</keyword>
<dbReference type="Proteomes" id="UP000249130">
    <property type="component" value="Unassembled WGS sequence"/>
</dbReference>
<gene>
    <name evidence="2" type="ORF">CH341_30135</name>
</gene>
<evidence type="ECO:0000259" key="1">
    <source>
        <dbReference type="Pfam" id="PF04909"/>
    </source>
</evidence>
<dbReference type="OrthoDB" id="9787654at2"/>
<dbReference type="GO" id="GO:0016787">
    <property type="term" value="F:hydrolase activity"/>
    <property type="evidence" value="ECO:0007669"/>
    <property type="project" value="InterPro"/>
</dbReference>
<name>A0A327KGI0_9BRAD</name>
<comment type="caution">
    <text evidence="2">The sequence shown here is derived from an EMBL/GenBank/DDBJ whole genome shotgun (WGS) entry which is preliminary data.</text>
</comment>
<feature type="domain" description="Amidohydrolase-related" evidence="1">
    <location>
        <begin position="13"/>
        <end position="269"/>
    </location>
</feature>
<dbReference type="AlphaFoldDB" id="A0A327KGI0"/>
<dbReference type="RefSeq" id="WP_111423244.1">
    <property type="nucleotide sequence ID" value="NZ_NPEX01000478.1"/>
</dbReference>
<evidence type="ECO:0000313" key="2">
    <source>
        <dbReference type="EMBL" id="RAI36753.1"/>
    </source>
</evidence>
<dbReference type="InterPro" id="IPR006680">
    <property type="entry name" value="Amidohydro-rel"/>
</dbReference>
<evidence type="ECO:0000313" key="3">
    <source>
        <dbReference type="Proteomes" id="UP000249130"/>
    </source>
</evidence>
<dbReference type="InterPro" id="IPR032466">
    <property type="entry name" value="Metal_Hydrolase"/>
</dbReference>
<reference evidence="2 3" key="1">
    <citation type="submission" date="2017-07" db="EMBL/GenBank/DDBJ databases">
        <title>Draft Genome Sequences of Select Purple Nonsulfur Bacteria.</title>
        <authorList>
            <person name="Lasarre B."/>
            <person name="Mckinlay J.B."/>
        </authorList>
    </citation>
    <scope>NUCLEOTIDE SEQUENCE [LARGE SCALE GENOMIC DNA]</scope>
    <source>
        <strain evidence="2 3">DSM 5909</strain>
    </source>
</reference>
<accession>A0A327KGI0</accession>
<dbReference type="EMBL" id="NPEX01000478">
    <property type="protein sequence ID" value="RAI36753.1"/>
    <property type="molecule type" value="Genomic_DNA"/>
</dbReference>
<dbReference type="PANTHER" id="PTHR35563">
    <property type="entry name" value="BARREL METAL-DEPENDENT HYDROLASE, PUTATIVE (AFU_ORTHOLOGUE AFUA_1G16240)-RELATED"/>
    <property type="match status" value="1"/>
</dbReference>
<dbReference type="PANTHER" id="PTHR35563:SF2">
    <property type="entry name" value="BARREL METAL-DEPENDENT HYDROLASE, PUTATIVE (AFU_ORTHOLOGUE AFUA_1G16240)-RELATED"/>
    <property type="match status" value="1"/>
</dbReference>
<organism evidence="2 3">
    <name type="scientific">Rhodoplanes roseus</name>
    <dbReference type="NCBI Taxonomy" id="29409"/>
    <lineage>
        <taxon>Bacteria</taxon>
        <taxon>Pseudomonadati</taxon>
        <taxon>Pseudomonadota</taxon>
        <taxon>Alphaproteobacteria</taxon>
        <taxon>Hyphomicrobiales</taxon>
        <taxon>Nitrobacteraceae</taxon>
        <taxon>Rhodoplanes</taxon>
    </lineage>
</organism>
<dbReference type="Gene3D" id="3.20.20.140">
    <property type="entry name" value="Metal-dependent hydrolases"/>
    <property type="match status" value="1"/>
</dbReference>
<dbReference type="Pfam" id="PF04909">
    <property type="entry name" value="Amidohydro_2"/>
    <property type="match status" value="1"/>
</dbReference>
<dbReference type="SUPFAM" id="SSF51556">
    <property type="entry name" value="Metallo-dependent hydrolases"/>
    <property type="match status" value="1"/>
</dbReference>
<sequence>MAASPTARPVPIVDTHVHVFTRALPLAPGRRHSPSGDFPPGDLFAVTAPFGVREIVLVQPSFLGTDNSYLIETLALAPERLRGIVVVDPAVADATLDAYARAGVVGIRLNLLGKDLSEVLGPDWTALLGRIAARGWQIEIQAEGRDFPRLLDAIVPLGAPVVVDHFGRPDPALGLDDPGVRRILAAAPGGRLFVKISGSYRCGGADASPYARALLDALGPARLLWGSDWPHTQFEAVRTYADGIRELHTWLTPEQQAAVADTSRRLFGFVR</sequence>
<dbReference type="InterPro" id="IPR052358">
    <property type="entry name" value="Aro_Compnd_Degr_Hydrolases"/>
</dbReference>
<proteinExistence type="predicted"/>